<accession>A0ABQ8FYM3</accession>
<proteinExistence type="predicted"/>
<dbReference type="Proteomes" id="UP000774617">
    <property type="component" value="Unassembled WGS sequence"/>
</dbReference>
<organism evidence="1 2">
    <name type="scientific">Macrophomina phaseolina</name>
    <dbReference type="NCBI Taxonomy" id="35725"/>
    <lineage>
        <taxon>Eukaryota</taxon>
        <taxon>Fungi</taxon>
        <taxon>Dikarya</taxon>
        <taxon>Ascomycota</taxon>
        <taxon>Pezizomycotina</taxon>
        <taxon>Dothideomycetes</taxon>
        <taxon>Dothideomycetes incertae sedis</taxon>
        <taxon>Botryosphaeriales</taxon>
        <taxon>Botryosphaeriaceae</taxon>
        <taxon>Macrophomina</taxon>
    </lineage>
</organism>
<keyword evidence="2" id="KW-1185">Reference proteome</keyword>
<comment type="caution">
    <text evidence="1">The sequence shown here is derived from an EMBL/GenBank/DDBJ whole genome shotgun (WGS) entry which is preliminary data.</text>
</comment>
<gene>
    <name evidence="1" type="ORF">B0J12DRAFT_265205</name>
</gene>
<reference evidence="1 2" key="1">
    <citation type="journal article" date="2021" name="Nat. Commun.">
        <title>Genetic determinants of endophytism in the Arabidopsis root mycobiome.</title>
        <authorList>
            <person name="Mesny F."/>
            <person name="Miyauchi S."/>
            <person name="Thiergart T."/>
            <person name="Pickel B."/>
            <person name="Atanasova L."/>
            <person name="Karlsson M."/>
            <person name="Huettel B."/>
            <person name="Barry K.W."/>
            <person name="Haridas S."/>
            <person name="Chen C."/>
            <person name="Bauer D."/>
            <person name="Andreopoulos W."/>
            <person name="Pangilinan J."/>
            <person name="LaButti K."/>
            <person name="Riley R."/>
            <person name="Lipzen A."/>
            <person name="Clum A."/>
            <person name="Drula E."/>
            <person name="Henrissat B."/>
            <person name="Kohler A."/>
            <person name="Grigoriev I.V."/>
            <person name="Martin F.M."/>
            <person name="Hacquard S."/>
        </authorList>
    </citation>
    <scope>NUCLEOTIDE SEQUENCE [LARGE SCALE GENOMIC DNA]</scope>
    <source>
        <strain evidence="1 2">MPI-SDFR-AT-0080</strain>
    </source>
</reference>
<dbReference type="EMBL" id="JAGTJR010000035">
    <property type="protein sequence ID" value="KAH7036411.1"/>
    <property type="molecule type" value="Genomic_DNA"/>
</dbReference>
<protein>
    <submittedName>
        <fullName evidence="1">Uncharacterized protein</fullName>
    </submittedName>
</protein>
<evidence type="ECO:0000313" key="2">
    <source>
        <dbReference type="Proteomes" id="UP000774617"/>
    </source>
</evidence>
<sequence>MAPRRVLLFRKRTKGGKRRPNHAWRLQSRRIGQAEVPLRMAPEQPRRTRGRRHAHLLTHLRIHPPNHLRVPLLFHLHSPFMSLPGLRILRLSKHLVVYVKSSRYAVGARSRAHRWLIRRILLGPAPLGLRTTREKQPHLLHLGKTPHHDLERARRTIPPHINLDCSHPTRPALQRFPLSRASLEVLFPKPIPSTPMNLARALLSLVPALPPRTTALAPESRGGRA</sequence>
<name>A0ABQ8FYM3_9PEZI</name>
<evidence type="ECO:0000313" key="1">
    <source>
        <dbReference type="EMBL" id="KAH7036411.1"/>
    </source>
</evidence>